<dbReference type="InterPro" id="IPR003755">
    <property type="entry name" value="HPr(Ser)_kin/Pase"/>
</dbReference>
<keyword evidence="4" id="KW-0723">Serine/threonine-protein kinase</keyword>
<dbReference type="NCBIfam" id="TIGR00679">
    <property type="entry name" value="hpr-ser"/>
    <property type="match status" value="1"/>
</dbReference>
<feature type="domain" description="HPr kinase/phosphorylase C-terminal" evidence="14">
    <location>
        <begin position="136"/>
        <end position="305"/>
    </location>
</feature>
<evidence type="ECO:0000259" key="14">
    <source>
        <dbReference type="Pfam" id="PF07475"/>
    </source>
</evidence>
<evidence type="ECO:0000256" key="6">
    <source>
        <dbReference type="ARBA" id="ARBA00022723"/>
    </source>
</evidence>
<dbReference type="GO" id="GO:0000155">
    <property type="term" value="F:phosphorelay sensor kinase activity"/>
    <property type="evidence" value="ECO:0007669"/>
    <property type="project" value="InterPro"/>
</dbReference>
<sequence length="315" mass="35019">MAFLLTTKALFETHQEALGLEWVAGYSGVSRTIDLEKCKEEDDILFGHMNIIQPSHVQVLGDHELAYLDRLSNTARKSQIRALFALLPMNIVVTDQAEVPHDIQAAADENDLPLLTSSVSCRKLINYLQEYYAIAVAEKQVLHGVFMEVKGLGLLLTGKSSAGKSELALELLSRGHRIIADDAPEFFRVAADTIRGRCPSLLQDFLEVRGLGILNVRALFGDSAIKQDKNLRLIIHLKEMSEAEIQQINRLEGDLVGRVILDVEIPEITIPVASGRNLAVLVESAASQHILRSKGYHADQEFIRRHTEQIARDSL</sequence>
<accession>A0A3B0ZKR4</accession>
<dbReference type="Pfam" id="PF02603">
    <property type="entry name" value="Hpr_kinase_N"/>
    <property type="match status" value="1"/>
</dbReference>
<evidence type="ECO:0000256" key="3">
    <source>
        <dbReference type="ARBA" id="ARBA00006883"/>
    </source>
</evidence>
<comment type="similarity">
    <text evidence="3">Belongs to the HPrK/P family.</text>
</comment>
<dbReference type="InterPro" id="IPR027417">
    <property type="entry name" value="P-loop_NTPase"/>
</dbReference>
<gene>
    <name evidence="15" type="ORF">MNBD_GAMMA18-1678</name>
</gene>
<keyword evidence="8 15" id="KW-0418">Kinase</keyword>
<evidence type="ECO:0000256" key="10">
    <source>
        <dbReference type="ARBA" id="ARBA00022842"/>
    </source>
</evidence>
<evidence type="ECO:0000256" key="7">
    <source>
        <dbReference type="ARBA" id="ARBA00022741"/>
    </source>
</evidence>
<comment type="catalytic activity">
    <reaction evidence="12">
        <text>[HPr protein]-O-phospho-L-serine + phosphate + H(+) = [HPr protein]-L-serine + diphosphate</text>
        <dbReference type="Rhea" id="RHEA:46604"/>
        <dbReference type="Rhea" id="RHEA-COMP:11602"/>
        <dbReference type="Rhea" id="RHEA-COMP:11603"/>
        <dbReference type="ChEBI" id="CHEBI:15378"/>
        <dbReference type="ChEBI" id="CHEBI:29999"/>
        <dbReference type="ChEBI" id="CHEBI:33019"/>
        <dbReference type="ChEBI" id="CHEBI:43474"/>
        <dbReference type="ChEBI" id="CHEBI:83421"/>
    </reaction>
</comment>
<dbReference type="FunFam" id="3.40.50.300:FF:000174">
    <property type="entry name" value="HPr kinase/phosphorylase"/>
    <property type="match status" value="1"/>
</dbReference>
<dbReference type="PANTHER" id="PTHR30305:SF1">
    <property type="entry name" value="HPR KINASE_PHOSPHORYLASE"/>
    <property type="match status" value="1"/>
</dbReference>
<dbReference type="GO" id="GO:0006109">
    <property type="term" value="P:regulation of carbohydrate metabolic process"/>
    <property type="evidence" value="ECO:0007669"/>
    <property type="project" value="InterPro"/>
</dbReference>
<evidence type="ECO:0000256" key="5">
    <source>
        <dbReference type="ARBA" id="ARBA00022679"/>
    </source>
</evidence>
<keyword evidence="9" id="KW-0067">ATP-binding</keyword>
<keyword evidence="5" id="KW-0808">Transferase</keyword>
<dbReference type="InterPro" id="IPR011126">
    <property type="entry name" value="Hpr_kin/Pase_Hpr_N"/>
</dbReference>
<protein>
    <submittedName>
        <fullName evidence="15">HPr kinase/phosphorylase</fullName>
    </submittedName>
</protein>
<keyword evidence="7" id="KW-0547">Nucleotide-binding</keyword>
<dbReference type="InterPro" id="IPR011104">
    <property type="entry name" value="Hpr_kin/Pase_C"/>
</dbReference>
<dbReference type="HAMAP" id="MF_01249">
    <property type="entry name" value="HPr_kinase"/>
    <property type="match status" value="1"/>
</dbReference>
<reference evidence="15" key="1">
    <citation type="submission" date="2018-06" db="EMBL/GenBank/DDBJ databases">
        <authorList>
            <person name="Zhirakovskaya E."/>
        </authorList>
    </citation>
    <scope>NUCLEOTIDE SEQUENCE</scope>
</reference>
<dbReference type="SUPFAM" id="SSF75138">
    <property type="entry name" value="HprK N-terminal domain-like"/>
    <property type="match status" value="1"/>
</dbReference>
<name>A0A3B0ZKR4_9ZZZZ</name>
<keyword evidence="6" id="KW-0479">Metal-binding</keyword>
<dbReference type="SUPFAM" id="SSF53795">
    <property type="entry name" value="PEP carboxykinase-like"/>
    <property type="match status" value="1"/>
</dbReference>
<dbReference type="AlphaFoldDB" id="A0A3B0ZKR4"/>
<evidence type="ECO:0000256" key="1">
    <source>
        <dbReference type="ARBA" id="ARBA00001120"/>
    </source>
</evidence>
<evidence type="ECO:0000256" key="12">
    <source>
        <dbReference type="ARBA" id="ARBA00047657"/>
    </source>
</evidence>
<dbReference type="PANTHER" id="PTHR30305">
    <property type="entry name" value="PROTEIN YJDM-RELATED"/>
    <property type="match status" value="1"/>
</dbReference>
<evidence type="ECO:0000256" key="2">
    <source>
        <dbReference type="ARBA" id="ARBA00001946"/>
    </source>
</evidence>
<dbReference type="Gene3D" id="3.40.50.300">
    <property type="entry name" value="P-loop containing nucleotide triphosphate hydrolases"/>
    <property type="match status" value="1"/>
</dbReference>
<dbReference type="Pfam" id="PF07475">
    <property type="entry name" value="Hpr_kinase_C"/>
    <property type="match status" value="1"/>
</dbReference>
<comment type="catalytic activity">
    <reaction evidence="1">
        <text>[HPr protein]-L-serine + ATP = [HPr protein]-O-phospho-L-serine + ADP + H(+)</text>
        <dbReference type="Rhea" id="RHEA:46600"/>
        <dbReference type="Rhea" id="RHEA-COMP:11602"/>
        <dbReference type="Rhea" id="RHEA-COMP:11603"/>
        <dbReference type="ChEBI" id="CHEBI:15378"/>
        <dbReference type="ChEBI" id="CHEBI:29999"/>
        <dbReference type="ChEBI" id="CHEBI:30616"/>
        <dbReference type="ChEBI" id="CHEBI:83421"/>
        <dbReference type="ChEBI" id="CHEBI:456216"/>
    </reaction>
</comment>
<dbReference type="CDD" id="cd01918">
    <property type="entry name" value="HprK_C"/>
    <property type="match status" value="1"/>
</dbReference>
<dbReference type="GO" id="GO:0005524">
    <property type="term" value="F:ATP binding"/>
    <property type="evidence" value="ECO:0007669"/>
    <property type="project" value="UniProtKB-KW"/>
</dbReference>
<evidence type="ECO:0000313" key="15">
    <source>
        <dbReference type="EMBL" id="VAW89700.1"/>
    </source>
</evidence>
<feature type="domain" description="HPr(Ser) kinase/phosphorylase N-terminal" evidence="13">
    <location>
        <begin position="6"/>
        <end position="131"/>
    </location>
</feature>
<evidence type="ECO:0000256" key="11">
    <source>
        <dbReference type="ARBA" id="ARBA00023268"/>
    </source>
</evidence>
<evidence type="ECO:0000256" key="8">
    <source>
        <dbReference type="ARBA" id="ARBA00022777"/>
    </source>
</evidence>
<dbReference type="EMBL" id="UOFP01000285">
    <property type="protein sequence ID" value="VAW89700.1"/>
    <property type="molecule type" value="Genomic_DNA"/>
</dbReference>
<organism evidence="15">
    <name type="scientific">hydrothermal vent metagenome</name>
    <dbReference type="NCBI Taxonomy" id="652676"/>
    <lineage>
        <taxon>unclassified sequences</taxon>
        <taxon>metagenomes</taxon>
        <taxon>ecological metagenomes</taxon>
    </lineage>
</organism>
<dbReference type="GO" id="GO:0004674">
    <property type="term" value="F:protein serine/threonine kinase activity"/>
    <property type="evidence" value="ECO:0007669"/>
    <property type="project" value="UniProtKB-KW"/>
</dbReference>
<comment type="cofactor">
    <cofactor evidence="2">
        <name>Mg(2+)</name>
        <dbReference type="ChEBI" id="CHEBI:18420"/>
    </cofactor>
</comment>
<proteinExistence type="inferred from homology"/>
<dbReference type="InterPro" id="IPR028979">
    <property type="entry name" value="Ser_kin/Pase_Hpr-like_N_sf"/>
</dbReference>
<evidence type="ECO:0000259" key="13">
    <source>
        <dbReference type="Pfam" id="PF02603"/>
    </source>
</evidence>
<keyword evidence="10" id="KW-0460">Magnesium</keyword>
<keyword evidence="11" id="KW-0511">Multifunctional enzyme</keyword>
<evidence type="ECO:0000256" key="4">
    <source>
        <dbReference type="ARBA" id="ARBA00022527"/>
    </source>
</evidence>
<evidence type="ECO:0000256" key="9">
    <source>
        <dbReference type="ARBA" id="ARBA00022840"/>
    </source>
</evidence>
<dbReference type="GO" id="GO:0046872">
    <property type="term" value="F:metal ion binding"/>
    <property type="evidence" value="ECO:0007669"/>
    <property type="project" value="UniProtKB-KW"/>
</dbReference>
<dbReference type="Gene3D" id="3.40.1390.20">
    <property type="entry name" value="HprK N-terminal domain-like"/>
    <property type="match status" value="1"/>
</dbReference>